<evidence type="ECO:0000256" key="3">
    <source>
        <dbReference type="ARBA" id="ARBA00023008"/>
    </source>
</evidence>
<keyword evidence="6" id="KW-1185">Reference proteome</keyword>
<dbReference type="InterPro" id="IPR011706">
    <property type="entry name" value="Cu-oxidase_C"/>
</dbReference>
<evidence type="ECO:0000259" key="4">
    <source>
        <dbReference type="Pfam" id="PF07731"/>
    </source>
</evidence>
<keyword evidence="1" id="KW-0479">Metal-binding</keyword>
<dbReference type="InterPro" id="IPR045087">
    <property type="entry name" value="Cu-oxidase_fam"/>
</dbReference>
<dbReference type="CDD" id="cd13905">
    <property type="entry name" value="CuRO_3_tcLLC2_insect_like"/>
    <property type="match status" value="1"/>
</dbReference>
<dbReference type="EMBL" id="JARBDR010000923">
    <property type="protein sequence ID" value="KAJ8297384.1"/>
    <property type="molecule type" value="Genomic_DNA"/>
</dbReference>
<comment type="caution">
    <text evidence="5">The sequence shown here is derived from an EMBL/GenBank/DDBJ whole genome shotgun (WGS) entry which is preliminary data.</text>
</comment>
<dbReference type="PROSITE" id="PS00080">
    <property type="entry name" value="MULTICOPPER_OXIDASE2"/>
    <property type="match status" value="1"/>
</dbReference>
<name>A0ABQ9DWF3_TEGGR</name>
<organism evidence="5 6">
    <name type="scientific">Tegillarca granosa</name>
    <name type="common">Malaysian cockle</name>
    <name type="synonym">Anadara granosa</name>
    <dbReference type="NCBI Taxonomy" id="220873"/>
    <lineage>
        <taxon>Eukaryota</taxon>
        <taxon>Metazoa</taxon>
        <taxon>Spiralia</taxon>
        <taxon>Lophotrochozoa</taxon>
        <taxon>Mollusca</taxon>
        <taxon>Bivalvia</taxon>
        <taxon>Autobranchia</taxon>
        <taxon>Pteriomorphia</taxon>
        <taxon>Arcoida</taxon>
        <taxon>Arcoidea</taxon>
        <taxon>Arcidae</taxon>
        <taxon>Tegillarca</taxon>
    </lineage>
</organism>
<dbReference type="Proteomes" id="UP001217089">
    <property type="component" value="Unassembled WGS sequence"/>
</dbReference>
<sequence length="186" mass="21028">MWLICGECVHHLKVGLGDVVEMILIDEGQRYDANHPFHLHGYSFRVIGMDRLNKSTSKEEVMELDRQDRLPRNLNKTAVAKDSVTVPDGGYVIIRFHANNPGFWMLHCHISFHNQIGMGLIVQVGEIHQMPKKPKNFPRCGMWKFSGYDDETNNKPQCTSGSQNITTGNMLSVVALLVTLLGKKLL</sequence>
<gene>
    <name evidence="5" type="ORF">KUTeg_023915</name>
</gene>
<dbReference type="Gene3D" id="2.60.40.420">
    <property type="entry name" value="Cupredoxins - blue copper proteins"/>
    <property type="match status" value="1"/>
</dbReference>
<reference evidence="5 6" key="1">
    <citation type="submission" date="2022-12" db="EMBL/GenBank/DDBJ databases">
        <title>Chromosome-level genome of Tegillarca granosa.</title>
        <authorList>
            <person name="Kim J."/>
        </authorList>
    </citation>
    <scope>NUCLEOTIDE SEQUENCE [LARGE SCALE GENOMIC DNA]</scope>
    <source>
        <strain evidence="5">Teg-2019</strain>
        <tissue evidence="5">Adductor muscle</tissue>
    </source>
</reference>
<dbReference type="InterPro" id="IPR008972">
    <property type="entry name" value="Cupredoxin"/>
</dbReference>
<keyword evidence="2" id="KW-0560">Oxidoreductase</keyword>
<evidence type="ECO:0000256" key="1">
    <source>
        <dbReference type="ARBA" id="ARBA00022723"/>
    </source>
</evidence>
<evidence type="ECO:0000256" key="2">
    <source>
        <dbReference type="ARBA" id="ARBA00023002"/>
    </source>
</evidence>
<protein>
    <recommendedName>
        <fullName evidence="4">Plastocyanin-like domain-containing protein</fullName>
    </recommendedName>
</protein>
<accession>A0ABQ9DWF3</accession>
<dbReference type="PANTHER" id="PTHR11709:SF394">
    <property type="entry name" value="FI03373P-RELATED"/>
    <property type="match status" value="1"/>
</dbReference>
<dbReference type="SUPFAM" id="SSF49503">
    <property type="entry name" value="Cupredoxins"/>
    <property type="match status" value="1"/>
</dbReference>
<evidence type="ECO:0000313" key="5">
    <source>
        <dbReference type="EMBL" id="KAJ8297384.1"/>
    </source>
</evidence>
<dbReference type="PANTHER" id="PTHR11709">
    <property type="entry name" value="MULTI-COPPER OXIDASE"/>
    <property type="match status" value="1"/>
</dbReference>
<proteinExistence type="predicted"/>
<keyword evidence="3" id="KW-0186">Copper</keyword>
<evidence type="ECO:0000313" key="6">
    <source>
        <dbReference type="Proteomes" id="UP001217089"/>
    </source>
</evidence>
<feature type="domain" description="Plastocyanin-like" evidence="4">
    <location>
        <begin position="9"/>
        <end position="125"/>
    </location>
</feature>
<dbReference type="InterPro" id="IPR002355">
    <property type="entry name" value="Cu_oxidase_Cu_BS"/>
</dbReference>
<dbReference type="Pfam" id="PF07731">
    <property type="entry name" value="Cu-oxidase_2"/>
    <property type="match status" value="1"/>
</dbReference>